<evidence type="ECO:0000313" key="13">
    <source>
        <dbReference type="Proteomes" id="UP001596500"/>
    </source>
</evidence>
<dbReference type="PANTHER" id="PTHR24421">
    <property type="entry name" value="NITRATE/NITRITE SENSOR PROTEIN NARX-RELATED"/>
    <property type="match status" value="1"/>
</dbReference>
<organism evidence="12 13">
    <name type="scientific">Laceyella putida</name>
    <dbReference type="NCBI Taxonomy" id="110101"/>
    <lineage>
        <taxon>Bacteria</taxon>
        <taxon>Bacillati</taxon>
        <taxon>Bacillota</taxon>
        <taxon>Bacilli</taxon>
        <taxon>Bacillales</taxon>
        <taxon>Thermoactinomycetaceae</taxon>
        <taxon>Laceyella</taxon>
    </lineage>
</organism>
<keyword evidence="8" id="KW-0902">Two-component regulatory system</keyword>
<keyword evidence="6 12" id="KW-0418">Kinase</keyword>
<evidence type="ECO:0000256" key="1">
    <source>
        <dbReference type="ARBA" id="ARBA00000085"/>
    </source>
</evidence>
<dbReference type="SUPFAM" id="SSF55874">
    <property type="entry name" value="ATPase domain of HSP90 chaperone/DNA topoisomerase II/histidine kinase"/>
    <property type="match status" value="1"/>
</dbReference>
<evidence type="ECO:0000256" key="2">
    <source>
        <dbReference type="ARBA" id="ARBA00012438"/>
    </source>
</evidence>
<evidence type="ECO:0000256" key="7">
    <source>
        <dbReference type="ARBA" id="ARBA00022840"/>
    </source>
</evidence>
<dbReference type="InterPro" id="IPR036890">
    <property type="entry name" value="HATPase_C_sf"/>
</dbReference>
<dbReference type="EC" id="2.7.13.3" evidence="2"/>
<dbReference type="InterPro" id="IPR003594">
    <property type="entry name" value="HATPase_dom"/>
</dbReference>
<evidence type="ECO:0000313" key="12">
    <source>
        <dbReference type="EMBL" id="MFC7440273.1"/>
    </source>
</evidence>
<dbReference type="Pfam" id="PF02518">
    <property type="entry name" value="HATPase_c"/>
    <property type="match status" value="1"/>
</dbReference>
<keyword evidence="13" id="KW-1185">Reference proteome</keyword>
<evidence type="ECO:0000256" key="4">
    <source>
        <dbReference type="ARBA" id="ARBA00022679"/>
    </source>
</evidence>
<keyword evidence="5" id="KW-0547">Nucleotide-binding</keyword>
<feature type="domain" description="Signal transduction histidine kinase subgroup 3 dimerisation and phosphoacceptor" evidence="11">
    <location>
        <begin position="66"/>
        <end position="129"/>
    </location>
</feature>
<dbReference type="Pfam" id="PF07730">
    <property type="entry name" value="HisKA_3"/>
    <property type="match status" value="1"/>
</dbReference>
<dbReference type="Gene3D" id="3.30.565.10">
    <property type="entry name" value="Histidine kinase-like ATPase, C-terminal domain"/>
    <property type="match status" value="1"/>
</dbReference>
<keyword evidence="4" id="KW-0808">Transferase</keyword>
<evidence type="ECO:0000256" key="5">
    <source>
        <dbReference type="ARBA" id="ARBA00022741"/>
    </source>
</evidence>
<dbReference type="InterPro" id="IPR011712">
    <property type="entry name" value="Sig_transdc_His_kin_sub3_dim/P"/>
</dbReference>
<dbReference type="Gene3D" id="1.20.5.1930">
    <property type="match status" value="1"/>
</dbReference>
<keyword evidence="9" id="KW-0472">Membrane</keyword>
<dbReference type="GO" id="GO:0016301">
    <property type="term" value="F:kinase activity"/>
    <property type="evidence" value="ECO:0007669"/>
    <property type="project" value="UniProtKB-KW"/>
</dbReference>
<comment type="catalytic activity">
    <reaction evidence="1">
        <text>ATP + protein L-histidine = ADP + protein N-phospho-L-histidine.</text>
        <dbReference type="EC" id="2.7.13.3"/>
    </reaction>
</comment>
<feature type="transmembrane region" description="Helical" evidence="9">
    <location>
        <begin position="6"/>
        <end position="24"/>
    </location>
</feature>
<evidence type="ECO:0000259" key="11">
    <source>
        <dbReference type="Pfam" id="PF07730"/>
    </source>
</evidence>
<keyword evidence="3" id="KW-0597">Phosphoprotein</keyword>
<protein>
    <recommendedName>
        <fullName evidence="2">histidine kinase</fullName>
        <ecNumber evidence="2">2.7.13.3</ecNumber>
    </recommendedName>
</protein>
<gene>
    <name evidence="12" type="ORF">ACFQNG_03730</name>
</gene>
<dbReference type="CDD" id="cd16917">
    <property type="entry name" value="HATPase_UhpB-NarQ-NarX-like"/>
    <property type="match status" value="1"/>
</dbReference>
<evidence type="ECO:0000256" key="8">
    <source>
        <dbReference type="ARBA" id="ARBA00023012"/>
    </source>
</evidence>
<evidence type="ECO:0000259" key="10">
    <source>
        <dbReference type="Pfam" id="PF02518"/>
    </source>
</evidence>
<dbReference type="RefSeq" id="WP_379863515.1">
    <property type="nucleotide sequence ID" value="NZ_JBHTBW010000008.1"/>
</dbReference>
<dbReference type="EMBL" id="JBHTBW010000008">
    <property type="protein sequence ID" value="MFC7440273.1"/>
    <property type="molecule type" value="Genomic_DNA"/>
</dbReference>
<keyword evidence="7" id="KW-0067">ATP-binding</keyword>
<keyword evidence="9" id="KW-0812">Transmembrane</keyword>
<evidence type="ECO:0000256" key="6">
    <source>
        <dbReference type="ARBA" id="ARBA00022777"/>
    </source>
</evidence>
<sequence length="269" mass="30750">MHTSFFGIYCFITFGYSYVFHRMIDSEQQTKKLLLENEEQYRLIQEKNKALVQYTKQIEKMAIVEERNRMASELHDTVGHTFTSVIMGMDAVSYLIESSPEKAKEKLDVLREVMRKGLEEVRQNIHQIADEKTSSLSIQMTLLANEFSLHTGAQTRIEIKGKEYEVSKPIRWTLIRCLQESLTNAKRHGQAMMIQVKLQFLPQRILLTVSDDGVGAEVIKYGFGLTTMKERLRSLNGELQVQAEPGKGMTIICSLPIGGENEHATTTSR</sequence>
<comment type="caution">
    <text evidence="12">The sequence shown here is derived from an EMBL/GenBank/DDBJ whole genome shotgun (WGS) entry which is preliminary data.</text>
</comment>
<reference evidence="13" key="1">
    <citation type="journal article" date="2019" name="Int. J. Syst. Evol. Microbiol.">
        <title>The Global Catalogue of Microorganisms (GCM) 10K type strain sequencing project: providing services to taxonomists for standard genome sequencing and annotation.</title>
        <authorList>
            <consortium name="The Broad Institute Genomics Platform"/>
            <consortium name="The Broad Institute Genome Sequencing Center for Infectious Disease"/>
            <person name="Wu L."/>
            <person name="Ma J."/>
        </authorList>
    </citation>
    <scope>NUCLEOTIDE SEQUENCE [LARGE SCALE GENOMIC DNA]</scope>
    <source>
        <strain evidence="13">CGMCC 1.12942</strain>
    </source>
</reference>
<evidence type="ECO:0000256" key="9">
    <source>
        <dbReference type="SAM" id="Phobius"/>
    </source>
</evidence>
<dbReference type="Proteomes" id="UP001596500">
    <property type="component" value="Unassembled WGS sequence"/>
</dbReference>
<accession>A0ABW2RH45</accession>
<dbReference type="PANTHER" id="PTHR24421:SF10">
    <property type="entry name" value="NITRATE_NITRITE SENSOR PROTEIN NARQ"/>
    <property type="match status" value="1"/>
</dbReference>
<feature type="domain" description="Histidine kinase/HSP90-like ATPase" evidence="10">
    <location>
        <begin position="174"/>
        <end position="257"/>
    </location>
</feature>
<dbReference type="InterPro" id="IPR050482">
    <property type="entry name" value="Sensor_HK_TwoCompSys"/>
</dbReference>
<name>A0ABW2RH45_9BACL</name>
<evidence type="ECO:0000256" key="3">
    <source>
        <dbReference type="ARBA" id="ARBA00022553"/>
    </source>
</evidence>
<keyword evidence="9" id="KW-1133">Transmembrane helix</keyword>
<proteinExistence type="predicted"/>